<dbReference type="AlphaFoldDB" id="A0A2Z6NZ62"/>
<evidence type="ECO:0008006" key="5">
    <source>
        <dbReference type="Google" id="ProtNLM"/>
    </source>
</evidence>
<evidence type="ECO:0000259" key="2">
    <source>
        <dbReference type="Pfam" id="PF13966"/>
    </source>
</evidence>
<feature type="domain" description="Reverse transcriptase" evidence="1">
    <location>
        <begin position="264"/>
        <end position="398"/>
    </location>
</feature>
<dbReference type="Pfam" id="PF00078">
    <property type="entry name" value="RVT_1"/>
    <property type="match status" value="1"/>
</dbReference>
<accession>A0A2Z6NZ62</accession>
<name>A0A2Z6NZ62_TRISU</name>
<dbReference type="PANTHER" id="PTHR46890">
    <property type="entry name" value="NON-LTR RETROLELEMENT REVERSE TRANSCRIPTASE-LIKE PROTEIN-RELATED"/>
    <property type="match status" value="1"/>
</dbReference>
<dbReference type="InterPro" id="IPR052343">
    <property type="entry name" value="Retrotransposon-Effector_Assoc"/>
</dbReference>
<dbReference type="InterPro" id="IPR026960">
    <property type="entry name" value="RVT-Znf"/>
</dbReference>
<protein>
    <recommendedName>
        <fullName evidence="5">Reverse transcriptase zinc-binding domain-containing protein</fullName>
    </recommendedName>
</protein>
<gene>
    <name evidence="3" type="ORF">TSUD_265550</name>
</gene>
<proteinExistence type="predicted"/>
<dbReference type="Proteomes" id="UP000242715">
    <property type="component" value="Unassembled WGS sequence"/>
</dbReference>
<dbReference type="Pfam" id="PF13966">
    <property type="entry name" value="zf-RVT"/>
    <property type="match status" value="1"/>
</dbReference>
<sequence length="537" mass="61338">MGYILKDHHLKGLKGVIRCWNMEVYRKPVDRKRRLVEQIEALDLKSELAGLSGGEVEVRRLLFDELWVVLKSIDASIFQRSRSRWLKEGDVNTKYFHSHIKARGRLNTIYALLTDSGWVEGPINVRHAMMSFFQQHFANDEWNRPTLDGVDFPILSDDCNSTLTAPFTIAEIEEVVKNCEGSKCPGPDGFNFAFIKEFLELMKHEVRIFFISSMAMIASLAKVLAVRLAKVIGNLIPMTQSAFLKGRHLIEGVVVVNVQRKGERINGIPTQEISIKRGLKQGDPQAPLLFLLVADGLGGLRRKAVEVNRFQPFWVGGGGASVSLIQYADDTLCIGEATIENLWVMKAMLRGFEMASGLKVNFWKSCVIGVNISDEFLGMASMFLNCRIGRTPFKYLGLLEVIQNLGSVSDGLWQWELEWRRVRFQWEEEQYREFVVIIAPFVPVDNRDSWLWFGDGINGFTVKSTYLTLENLVTNTRNLEPVEEFVFKRLWKCATPSKVRAFAWQLLLDRIPTKDNLVKRRMIHGDQLNCVLCGRRT</sequence>
<dbReference type="EMBL" id="DF974319">
    <property type="protein sequence ID" value="GAU47483.1"/>
    <property type="molecule type" value="Genomic_DNA"/>
</dbReference>
<evidence type="ECO:0000313" key="3">
    <source>
        <dbReference type="EMBL" id="GAU47483.1"/>
    </source>
</evidence>
<reference evidence="4" key="1">
    <citation type="journal article" date="2017" name="Front. Plant Sci.">
        <title>Climate Clever Clovers: New Paradigm to Reduce the Environmental Footprint of Ruminants by Breeding Low Methanogenic Forages Utilizing Haplotype Variation.</title>
        <authorList>
            <person name="Kaur P."/>
            <person name="Appels R."/>
            <person name="Bayer P.E."/>
            <person name="Keeble-Gagnere G."/>
            <person name="Wang J."/>
            <person name="Hirakawa H."/>
            <person name="Shirasawa K."/>
            <person name="Vercoe P."/>
            <person name="Stefanova K."/>
            <person name="Durmic Z."/>
            <person name="Nichols P."/>
            <person name="Revell C."/>
            <person name="Isobe S.N."/>
            <person name="Edwards D."/>
            <person name="Erskine W."/>
        </authorList>
    </citation>
    <scope>NUCLEOTIDE SEQUENCE [LARGE SCALE GENOMIC DNA]</scope>
    <source>
        <strain evidence="4">cv. Daliak</strain>
    </source>
</reference>
<keyword evidence="4" id="KW-1185">Reference proteome</keyword>
<organism evidence="3 4">
    <name type="scientific">Trifolium subterraneum</name>
    <name type="common">Subterranean clover</name>
    <dbReference type="NCBI Taxonomy" id="3900"/>
    <lineage>
        <taxon>Eukaryota</taxon>
        <taxon>Viridiplantae</taxon>
        <taxon>Streptophyta</taxon>
        <taxon>Embryophyta</taxon>
        <taxon>Tracheophyta</taxon>
        <taxon>Spermatophyta</taxon>
        <taxon>Magnoliopsida</taxon>
        <taxon>eudicotyledons</taxon>
        <taxon>Gunneridae</taxon>
        <taxon>Pentapetalae</taxon>
        <taxon>rosids</taxon>
        <taxon>fabids</taxon>
        <taxon>Fabales</taxon>
        <taxon>Fabaceae</taxon>
        <taxon>Papilionoideae</taxon>
        <taxon>50 kb inversion clade</taxon>
        <taxon>NPAAA clade</taxon>
        <taxon>Hologalegina</taxon>
        <taxon>IRL clade</taxon>
        <taxon>Trifolieae</taxon>
        <taxon>Trifolium</taxon>
    </lineage>
</organism>
<evidence type="ECO:0000313" key="4">
    <source>
        <dbReference type="Proteomes" id="UP000242715"/>
    </source>
</evidence>
<feature type="domain" description="Reverse transcriptase zinc-binding" evidence="2">
    <location>
        <begin position="460"/>
        <end position="535"/>
    </location>
</feature>
<dbReference type="PANTHER" id="PTHR46890:SF50">
    <property type="entry name" value="RNA-DIRECTED DNA POLYMERASE, EUKARYOTA, REVERSE TRANSCRIPTASE ZINC-BINDING DOMAIN PROTEIN-RELATED"/>
    <property type="match status" value="1"/>
</dbReference>
<evidence type="ECO:0000259" key="1">
    <source>
        <dbReference type="Pfam" id="PF00078"/>
    </source>
</evidence>
<dbReference type="OrthoDB" id="1435533at2759"/>
<dbReference type="InterPro" id="IPR000477">
    <property type="entry name" value="RT_dom"/>
</dbReference>